<dbReference type="Gramene" id="KOM52227">
    <property type="protein sequence ID" value="KOM52227"/>
    <property type="gene ID" value="LR48_Vigan09g088600"/>
</dbReference>
<evidence type="ECO:0000313" key="2">
    <source>
        <dbReference type="Proteomes" id="UP000053144"/>
    </source>
</evidence>
<dbReference type="EMBL" id="CM003379">
    <property type="protein sequence ID" value="KOM52227.1"/>
    <property type="molecule type" value="Genomic_DNA"/>
</dbReference>
<evidence type="ECO:0000313" key="1">
    <source>
        <dbReference type="EMBL" id="KOM52227.1"/>
    </source>
</evidence>
<dbReference type="AlphaFoldDB" id="A0A0L9VBC5"/>
<reference evidence="2" key="1">
    <citation type="journal article" date="2015" name="Proc. Natl. Acad. Sci. U.S.A.">
        <title>Genome sequencing of adzuki bean (Vigna angularis) provides insight into high starch and low fat accumulation and domestication.</title>
        <authorList>
            <person name="Yang K."/>
            <person name="Tian Z."/>
            <person name="Chen C."/>
            <person name="Luo L."/>
            <person name="Zhao B."/>
            <person name="Wang Z."/>
            <person name="Yu L."/>
            <person name="Li Y."/>
            <person name="Sun Y."/>
            <person name="Li W."/>
            <person name="Chen Y."/>
            <person name="Li Y."/>
            <person name="Zhang Y."/>
            <person name="Ai D."/>
            <person name="Zhao J."/>
            <person name="Shang C."/>
            <person name="Ma Y."/>
            <person name="Wu B."/>
            <person name="Wang M."/>
            <person name="Gao L."/>
            <person name="Sun D."/>
            <person name="Zhang P."/>
            <person name="Guo F."/>
            <person name="Wang W."/>
            <person name="Li Y."/>
            <person name="Wang J."/>
            <person name="Varshney R.K."/>
            <person name="Wang J."/>
            <person name="Ling H.Q."/>
            <person name="Wan P."/>
        </authorList>
    </citation>
    <scope>NUCLEOTIDE SEQUENCE</scope>
    <source>
        <strain evidence="2">cv. Jingnong 6</strain>
    </source>
</reference>
<dbReference type="Proteomes" id="UP000053144">
    <property type="component" value="Chromosome 9"/>
</dbReference>
<proteinExistence type="predicted"/>
<gene>
    <name evidence="1" type="ORF">LR48_Vigan09g088600</name>
</gene>
<protein>
    <submittedName>
        <fullName evidence="1">Uncharacterized protein</fullName>
    </submittedName>
</protein>
<name>A0A0L9VBC5_PHAAN</name>
<accession>A0A0L9VBC5</accession>
<organism evidence="1 2">
    <name type="scientific">Phaseolus angularis</name>
    <name type="common">Azuki bean</name>
    <name type="synonym">Vigna angularis</name>
    <dbReference type="NCBI Taxonomy" id="3914"/>
    <lineage>
        <taxon>Eukaryota</taxon>
        <taxon>Viridiplantae</taxon>
        <taxon>Streptophyta</taxon>
        <taxon>Embryophyta</taxon>
        <taxon>Tracheophyta</taxon>
        <taxon>Spermatophyta</taxon>
        <taxon>Magnoliopsida</taxon>
        <taxon>eudicotyledons</taxon>
        <taxon>Gunneridae</taxon>
        <taxon>Pentapetalae</taxon>
        <taxon>rosids</taxon>
        <taxon>fabids</taxon>
        <taxon>Fabales</taxon>
        <taxon>Fabaceae</taxon>
        <taxon>Papilionoideae</taxon>
        <taxon>50 kb inversion clade</taxon>
        <taxon>NPAAA clade</taxon>
        <taxon>indigoferoid/millettioid clade</taxon>
        <taxon>Phaseoleae</taxon>
        <taxon>Vigna</taxon>
    </lineage>
</organism>
<sequence>MTYKYKVKVKSQDLAYKSFGQSRVYRSGHSQNPGKVLQELLVQNQEVKNVPNGRLFSSTRKFSRNSWVTDNRSCLLGSSSGTPRNSWVMDGHSYLLGSSPGTPGSRTIILVYWEVLQELLDHIWSFSSTRKFSRNSWVTDGHSRLLGSSLGTLRSRMFILVYCEVLQELLGQKARVEEQSLSSEHLQLNSLACLAVRPYKMVSRSLSFRCMFDSSMYPFHPKLSGAAPCLCPLHHASCTGVTPRPRLCARVSHTRSLSKMKKKEE</sequence>